<dbReference type="PANTHER" id="PTHR15228">
    <property type="entry name" value="SPERMATHECAL PHYSIOLOGY VARIANT"/>
    <property type="match status" value="1"/>
</dbReference>
<dbReference type="Proteomes" id="UP000728032">
    <property type="component" value="Unassembled WGS sequence"/>
</dbReference>
<name>A0A7R9QKH5_9ACAR</name>
<feature type="domain" description="Phorbol-ester/DAG-type" evidence="4">
    <location>
        <begin position="94"/>
        <end position="143"/>
    </location>
</feature>
<evidence type="ECO:0000256" key="3">
    <source>
        <dbReference type="ARBA" id="ARBA00022833"/>
    </source>
</evidence>
<dbReference type="PANTHER" id="PTHR15228:SF25">
    <property type="entry name" value="F-BAR DOMAIN-CONTAINING PROTEIN"/>
    <property type="match status" value="1"/>
</dbReference>
<gene>
    <name evidence="6" type="ORF">ONB1V03_LOCUS7270</name>
</gene>
<reference evidence="6" key="1">
    <citation type="submission" date="2020-11" db="EMBL/GenBank/DDBJ databases">
        <authorList>
            <person name="Tran Van P."/>
        </authorList>
    </citation>
    <scope>NUCLEOTIDE SEQUENCE</scope>
</reference>
<dbReference type="InterPro" id="IPR000198">
    <property type="entry name" value="RhoGAP_dom"/>
</dbReference>
<evidence type="ECO:0000256" key="2">
    <source>
        <dbReference type="ARBA" id="ARBA00022723"/>
    </source>
</evidence>
<dbReference type="GO" id="GO:0005096">
    <property type="term" value="F:GTPase activator activity"/>
    <property type="evidence" value="ECO:0007669"/>
    <property type="project" value="UniProtKB-KW"/>
</dbReference>
<feature type="domain" description="Rho-GAP" evidence="5">
    <location>
        <begin position="157"/>
        <end position="352"/>
    </location>
</feature>
<dbReference type="SMART" id="SM00324">
    <property type="entry name" value="RhoGAP"/>
    <property type="match status" value="1"/>
</dbReference>
<dbReference type="GO" id="GO:0046872">
    <property type="term" value="F:metal ion binding"/>
    <property type="evidence" value="ECO:0007669"/>
    <property type="project" value="UniProtKB-KW"/>
</dbReference>
<dbReference type="EMBL" id="CAJPVJ010003613">
    <property type="protein sequence ID" value="CAG2167773.1"/>
    <property type="molecule type" value="Genomic_DNA"/>
</dbReference>
<evidence type="ECO:0000259" key="5">
    <source>
        <dbReference type="PROSITE" id="PS50238"/>
    </source>
</evidence>
<dbReference type="SUPFAM" id="SSF57889">
    <property type="entry name" value="Cysteine-rich domain"/>
    <property type="match status" value="1"/>
</dbReference>
<dbReference type="Pfam" id="PF00620">
    <property type="entry name" value="RhoGAP"/>
    <property type="match status" value="1"/>
</dbReference>
<dbReference type="InterPro" id="IPR046349">
    <property type="entry name" value="C1-like_sf"/>
</dbReference>
<dbReference type="GO" id="GO:0007165">
    <property type="term" value="P:signal transduction"/>
    <property type="evidence" value="ECO:0007669"/>
    <property type="project" value="InterPro"/>
</dbReference>
<dbReference type="SUPFAM" id="SSF48350">
    <property type="entry name" value="GTPase activation domain, GAP"/>
    <property type="match status" value="1"/>
</dbReference>
<dbReference type="AlphaFoldDB" id="A0A7R9QKH5"/>
<dbReference type="PROSITE" id="PS50081">
    <property type="entry name" value="ZF_DAG_PE_2"/>
    <property type="match status" value="1"/>
</dbReference>
<dbReference type="GO" id="GO:0051056">
    <property type="term" value="P:regulation of small GTPase mediated signal transduction"/>
    <property type="evidence" value="ECO:0007669"/>
    <property type="project" value="UniProtKB-ARBA"/>
</dbReference>
<dbReference type="OrthoDB" id="6499418at2759"/>
<keyword evidence="2" id="KW-0479">Metal-binding</keyword>
<evidence type="ECO:0000256" key="1">
    <source>
        <dbReference type="ARBA" id="ARBA00022468"/>
    </source>
</evidence>
<organism evidence="6">
    <name type="scientific">Oppiella nova</name>
    <dbReference type="NCBI Taxonomy" id="334625"/>
    <lineage>
        <taxon>Eukaryota</taxon>
        <taxon>Metazoa</taxon>
        <taxon>Ecdysozoa</taxon>
        <taxon>Arthropoda</taxon>
        <taxon>Chelicerata</taxon>
        <taxon>Arachnida</taxon>
        <taxon>Acari</taxon>
        <taxon>Acariformes</taxon>
        <taxon>Sarcoptiformes</taxon>
        <taxon>Oribatida</taxon>
        <taxon>Brachypylina</taxon>
        <taxon>Oppioidea</taxon>
        <taxon>Oppiidae</taxon>
        <taxon>Oppiella</taxon>
    </lineage>
</organism>
<dbReference type="EMBL" id="OC918438">
    <property type="protein sequence ID" value="CAD7649400.1"/>
    <property type="molecule type" value="Genomic_DNA"/>
</dbReference>
<keyword evidence="1" id="KW-0343">GTPase activation</keyword>
<sequence length="369" mass="41879">RRTSSEGNRSIQVPTISITGPRFESCTDSESSSSRFGALDDEVFYCAANHEDGHKSAHYLQKSLLNSTLLRETFGNLQTYLDHINNQTTSPLESHDMRRLKLLKIKIEKCLICEQTVYFRGFQCLKCGLIGHRKCIRYLVIRCPNSGLPSKVPVFGVGLDECVGGVPQVMHTCISELERRPFSKLKGIYRANGDPTRVSLICASFQCGPQFIDLRYCSHNDITDVLKIYLNKLPKPLVGPELQLELIRIAKEWPQRKVPYTKSGVIIIIFELREVVNHLPPNHFLVLSYLMHHLKRLSLHKREVETNESTLAVQFTAIIFKPMESANVELTYSAIQKIRAIELMITNATEVFGPQPNVRLQLTGKLSLK</sequence>
<feature type="non-terminal residue" evidence="6">
    <location>
        <position position="1"/>
    </location>
</feature>
<evidence type="ECO:0000313" key="6">
    <source>
        <dbReference type="EMBL" id="CAD7649400.1"/>
    </source>
</evidence>
<keyword evidence="7" id="KW-1185">Reference proteome</keyword>
<dbReference type="InterPro" id="IPR002219">
    <property type="entry name" value="PKC_DAG/PE"/>
</dbReference>
<dbReference type="PROSITE" id="PS50238">
    <property type="entry name" value="RHOGAP"/>
    <property type="match status" value="1"/>
</dbReference>
<proteinExistence type="predicted"/>
<protein>
    <submittedName>
        <fullName evidence="6">Uncharacterized protein</fullName>
    </submittedName>
</protein>
<dbReference type="InterPro" id="IPR051025">
    <property type="entry name" value="RhoGAP"/>
</dbReference>
<accession>A0A7R9QKH5</accession>
<dbReference type="Gene3D" id="1.10.555.10">
    <property type="entry name" value="Rho GTPase activation protein"/>
    <property type="match status" value="1"/>
</dbReference>
<keyword evidence="3" id="KW-0862">Zinc</keyword>
<dbReference type="InterPro" id="IPR008936">
    <property type="entry name" value="Rho_GTPase_activation_prot"/>
</dbReference>
<evidence type="ECO:0000259" key="4">
    <source>
        <dbReference type="PROSITE" id="PS50081"/>
    </source>
</evidence>
<evidence type="ECO:0000313" key="7">
    <source>
        <dbReference type="Proteomes" id="UP000728032"/>
    </source>
</evidence>